<proteinExistence type="predicted"/>
<dbReference type="RefSeq" id="WP_055729944.1">
    <property type="nucleotide sequence ID" value="NZ_LMAR01000061.1"/>
</dbReference>
<keyword evidence="4" id="KW-1185">Reference proteome</keyword>
<sequence length="286" mass="30663">MNDISLRLAAPASRVGIATLMLAAVPAWAQPATTQPAPERVVLAPHRAVYDLVLDNAKPSGNIETAKGRIAFEFTGDACEGYALSFRQVTQLGTEAGPRLIDARTTSFEAGDGASYRFKTESSAGGAKPDMVDGTAQKSGSGYEVKLSQPKAETHRDGSDALFPNAQMKAVIQAARAGKHTLSVRLYDGANSGKEVYDTLSVIGKRIEAKPSEQPLQRPEFEKMARWPVTISYFKVGSGETTPSYTIAFELYENGVTGAVKLDYGSFALRGTLTRLDLLPQEPCAK</sequence>
<accession>A0A0Q3KFY6</accession>
<evidence type="ECO:0000256" key="1">
    <source>
        <dbReference type="SAM" id="MobiDB-lite"/>
    </source>
</evidence>
<gene>
    <name evidence="3" type="ORF">ARD30_20700</name>
</gene>
<protein>
    <recommendedName>
        <fullName evidence="5">ATP-binding protein</fullName>
    </recommendedName>
</protein>
<feature type="signal peptide" evidence="2">
    <location>
        <begin position="1"/>
        <end position="29"/>
    </location>
</feature>
<organism evidence="3 4">
    <name type="scientific">Bosea thiooxidans</name>
    <dbReference type="NCBI Taxonomy" id="53254"/>
    <lineage>
        <taxon>Bacteria</taxon>
        <taxon>Pseudomonadati</taxon>
        <taxon>Pseudomonadota</taxon>
        <taxon>Alphaproteobacteria</taxon>
        <taxon>Hyphomicrobiales</taxon>
        <taxon>Boseaceae</taxon>
        <taxon>Bosea</taxon>
    </lineage>
</organism>
<dbReference type="InterPro" id="IPR015000">
    <property type="entry name" value="EipB-like"/>
</dbReference>
<feature type="chain" id="PRO_5006204822" description="ATP-binding protein" evidence="2">
    <location>
        <begin position="30"/>
        <end position="286"/>
    </location>
</feature>
<evidence type="ECO:0000313" key="4">
    <source>
        <dbReference type="Proteomes" id="UP000051562"/>
    </source>
</evidence>
<feature type="region of interest" description="Disordered" evidence="1">
    <location>
        <begin position="119"/>
        <end position="159"/>
    </location>
</feature>
<dbReference type="Proteomes" id="UP000051562">
    <property type="component" value="Unassembled WGS sequence"/>
</dbReference>
<dbReference type="AlphaFoldDB" id="A0A0Q3KFY6"/>
<evidence type="ECO:0000313" key="3">
    <source>
        <dbReference type="EMBL" id="KQK28715.1"/>
    </source>
</evidence>
<evidence type="ECO:0000256" key="2">
    <source>
        <dbReference type="SAM" id="SignalP"/>
    </source>
</evidence>
<evidence type="ECO:0008006" key="5">
    <source>
        <dbReference type="Google" id="ProtNLM"/>
    </source>
</evidence>
<dbReference type="STRING" id="53254.SAMN05660750_01616"/>
<comment type="caution">
    <text evidence="3">The sequence shown here is derived from an EMBL/GenBank/DDBJ whole genome shotgun (WGS) entry which is preliminary data.</text>
</comment>
<dbReference type="EMBL" id="LMAR01000061">
    <property type="protein sequence ID" value="KQK28715.1"/>
    <property type="molecule type" value="Genomic_DNA"/>
</dbReference>
<keyword evidence="2" id="KW-0732">Signal</keyword>
<reference evidence="3 4" key="1">
    <citation type="submission" date="2015-10" db="EMBL/GenBank/DDBJ databases">
        <title>Draft genome of Bosea thiooxidans.</title>
        <authorList>
            <person name="Wang X."/>
        </authorList>
    </citation>
    <scope>NUCLEOTIDE SEQUENCE [LARGE SCALE GENOMIC DNA]</scope>
    <source>
        <strain evidence="3 4">CGMCC 9174</strain>
    </source>
</reference>
<dbReference type="Pfam" id="PF08904">
    <property type="entry name" value="EipB_like"/>
    <property type="match status" value="1"/>
</dbReference>
<name>A0A0Q3KFY6_9HYPH</name>